<sequence length="156" mass="17487">MTPEQSQNFIEKVLKGNWPKLVESEVDIEGWAKRLGRFDYDKAKQCVEDFKFRRTRQGLPPAGAILQAMNPAIIPKEVAHAEPVELYVIMRPDGVDLAGDPKSRRAGFPTASYRGVPVDAGKVQEDAERLCRRIAGNREGFYIKWLCEAVAPSAPF</sequence>
<evidence type="ECO:0000313" key="1">
    <source>
        <dbReference type="EMBL" id="KKN75773.1"/>
    </source>
</evidence>
<dbReference type="AlphaFoldDB" id="A0A0F9WC76"/>
<comment type="caution">
    <text evidence="1">The sequence shown here is derived from an EMBL/GenBank/DDBJ whole genome shotgun (WGS) entry which is preliminary data.</text>
</comment>
<proteinExistence type="predicted"/>
<dbReference type="EMBL" id="LAZR01000303">
    <property type="protein sequence ID" value="KKN75773.1"/>
    <property type="molecule type" value="Genomic_DNA"/>
</dbReference>
<name>A0A0F9WC76_9ZZZZ</name>
<gene>
    <name evidence="1" type="ORF">LCGC14_0376490</name>
</gene>
<reference evidence="1" key="1">
    <citation type="journal article" date="2015" name="Nature">
        <title>Complex archaea that bridge the gap between prokaryotes and eukaryotes.</title>
        <authorList>
            <person name="Spang A."/>
            <person name="Saw J.H."/>
            <person name="Jorgensen S.L."/>
            <person name="Zaremba-Niedzwiedzka K."/>
            <person name="Martijn J."/>
            <person name="Lind A.E."/>
            <person name="van Eijk R."/>
            <person name="Schleper C."/>
            <person name="Guy L."/>
            <person name="Ettema T.J."/>
        </authorList>
    </citation>
    <scope>NUCLEOTIDE SEQUENCE</scope>
</reference>
<organism evidence="1">
    <name type="scientific">marine sediment metagenome</name>
    <dbReference type="NCBI Taxonomy" id="412755"/>
    <lineage>
        <taxon>unclassified sequences</taxon>
        <taxon>metagenomes</taxon>
        <taxon>ecological metagenomes</taxon>
    </lineage>
</organism>
<protein>
    <submittedName>
        <fullName evidence="1">Uncharacterized protein</fullName>
    </submittedName>
</protein>
<accession>A0A0F9WC76</accession>